<dbReference type="InterPro" id="IPR023298">
    <property type="entry name" value="ATPase_P-typ_TM_dom_sf"/>
</dbReference>
<dbReference type="PANTHER" id="PTHR48085:SF5">
    <property type="entry name" value="CADMIUM_ZINC-TRANSPORTING ATPASE HMA4-RELATED"/>
    <property type="match status" value="1"/>
</dbReference>
<dbReference type="EMBL" id="JXLU01000005">
    <property type="protein sequence ID" value="KIO74299.1"/>
    <property type="molecule type" value="Genomic_DNA"/>
</dbReference>
<evidence type="ECO:0000256" key="16">
    <source>
        <dbReference type="ARBA" id="ARBA00049338"/>
    </source>
</evidence>
<keyword evidence="11" id="KW-1278">Translocase</keyword>
<dbReference type="SUPFAM" id="SSF56784">
    <property type="entry name" value="HAD-like"/>
    <property type="match status" value="1"/>
</dbReference>
<evidence type="ECO:0000256" key="11">
    <source>
        <dbReference type="ARBA" id="ARBA00022967"/>
    </source>
</evidence>
<dbReference type="GO" id="GO:0016887">
    <property type="term" value="F:ATP hydrolysis activity"/>
    <property type="evidence" value="ECO:0007669"/>
    <property type="project" value="InterPro"/>
</dbReference>
<evidence type="ECO:0000256" key="4">
    <source>
        <dbReference type="ARBA" id="ARBA00022475"/>
    </source>
</evidence>
<dbReference type="Gene3D" id="2.70.150.10">
    <property type="entry name" value="Calcium-transporting ATPase, cytoplasmic transduction domain A"/>
    <property type="match status" value="1"/>
</dbReference>
<dbReference type="Gene3D" id="3.30.70.100">
    <property type="match status" value="1"/>
</dbReference>
<dbReference type="Pfam" id="PF00122">
    <property type="entry name" value="E1-E2_ATPase"/>
    <property type="match status" value="1"/>
</dbReference>
<evidence type="ECO:0000256" key="13">
    <source>
        <dbReference type="ARBA" id="ARBA00023065"/>
    </source>
</evidence>
<dbReference type="InterPro" id="IPR006121">
    <property type="entry name" value="HMA_dom"/>
</dbReference>
<protein>
    <recommendedName>
        <fullName evidence="15">Cd(2+)-exporting ATPase</fullName>
        <ecNumber evidence="15">7.2.2.21</ecNumber>
    </recommendedName>
</protein>
<dbReference type="InterPro" id="IPR027256">
    <property type="entry name" value="P-typ_ATPase_IB"/>
</dbReference>
<evidence type="ECO:0000313" key="20">
    <source>
        <dbReference type="Proteomes" id="UP000032076"/>
    </source>
</evidence>
<dbReference type="InterPro" id="IPR023214">
    <property type="entry name" value="HAD_sf"/>
</dbReference>
<dbReference type="Proteomes" id="UP000032076">
    <property type="component" value="Unassembled WGS sequence"/>
</dbReference>
<dbReference type="NCBIfam" id="TIGR01511">
    <property type="entry name" value="ATPase-IB1_Cu"/>
    <property type="match status" value="1"/>
</dbReference>
<dbReference type="SFLD" id="SFLDF00027">
    <property type="entry name" value="p-type_atpase"/>
    <property type="match status" value="1"/>
</dbReference>
<organism evidence="19 20">
    <name type="scientific">Caldibacillus thermoamylovorans</name>
    <dbReference type="NCBI Taxonomy" id="35841"/>
    <lineage>
        <taxon>Bacteria</taxon>
        <taxon>Bacillati</taxon>
        <taxon>Bacillota</taxon>
        <taxon>Bacilli</taxon>
        <taxon>Bacillales</taxon>
        <taxon>Bacillaceae</taxon>
        <taxon>Caldibacillus</taxon>
    </lineage>
</organism>
<dbReference type="GO" id="GO:0046872">
    <property type="term" value="F:metal ion binding"/>
    <property type="evidence" value="ECO:0007669"/>
    <property type="project" value="UniProtKB-KW"/>
</dbReference>
<dbReference type="EC" id="7.2.2.21" evidence="15"/>
<dbReference type="Pfam" id="PF00403">
    <property type="entry name" value="HMA"/>
    <property type="match status" value="1"/>
</dbReference>
<dbReference type="GO" id="GO:0008551">
    <property type="term" value="F:P-type cadmium transporter activity"/>
    <property type="evidence" value="ECO:0007669"/>
    <property type="project" value="UniProtKB-EC"/>
</dbReference>
<feature type="transmembrane region" description="Helical" evidence="17">
    <location>
        <begin position="361"/>
        <end position="385"/>
    </location>
</feature>
<gene>
    <name evidence="19" type="ORF">B4167_1508</name>
</gene>
<feature type="transmembrane region" description="Helical" evidence="17">
    <location>
        <begin position="697"/>
        <end position="716"/>
    </location>
</feature>
<evidence type="ECO:0000256" key="1">
    <source>
        <dbReference type="ARBA" id="ARBA00004651"/>
    </source>
</evidence>
<dbReference type="InterPro" id="IPR018303">
    <property type="entry name" value="ATPase_P-typ_P_site"/>
</dbReference>
<dbReference type="GO" id="GO:0005524">
    <property type="term" value="F:ATP binding"/>
    <property type="evidence" value="ECO:0007669"/>
    <property type="project" value="UniProtKB-UniRule"/>
</dbReference>
<dbReference type="Gene3D" id="3.40.1110.10">
    <property type="entry name" value="Calcium-transporting ATPase, cytoplasmic domain N"/>
    <property type="match status" value="1"/>
</dbReference>
<keyword evidence="7 17" id="KW-0812">Transmembrane</keyword>
<dbReference type="InterPro" id="IPR036412">
    <property type="entry name" value="HAD-like_sf"/>
</dbReference>
<keyword evidence="19" id="KW-0378">Hydrolase</keyword>
<dbReference type="RefSeq" id="WP_041845738.1">
    <property type="nucleotide sequence ID" value="NZ_CP023704.1"/>
</dbReference>
<keyword evidence="8 17" id="KW-0479">Metal-binding</keyword>
<dbReference type="InterPro" id="IPR023299">
    <property type="entry name" value="ATPase_P-typ_cyto_dom_N"/>
</dbReference>
<dbReference type="PROSITE" id="PS50846">
    <property type="entry name" value="HMA_2"/>
    <property type="match status" value="1"/>
</dbReference>
<dbReference type="SUPFAM" id="SSF81665">
    <property type="entry name" value="Calcium ATPase, transmembrane domain M"/>
    <property type="match status" value="1"/>
</dbReference>
<evidence type="ECO:0000256" key="2">
    <source>
        <dbReference type="ARBA" id="ARBA00006024"/>
    </source>
</evidence>
<dbReference type="InterPro" id="IPR044492">
    <property type="entry name" value="P_typ_ATPase_HD_dom"/>
</dbReference>
<evidence type="ECO:0000256" key="15">
    <source>
        <dbReference type="ARBA" id="ARBA00039103"/>
    </source>
</evidence>
<keyword evidence="14 17" id="KW-0472">Membrane</keyword>
<comment type="subcellular location">
    <subcellularLocation>
        <location evidence="1">Cell membrane</location>
        <topology evidence="1">Multi-pass membrane protein</topology>
    </subcellularLocation>
</comment>
<comment type="similarity">
    <text evidence="2 17">Belongs to the cation transport ATPase (P-type) (TC 3.A.3) family. Type IB subfamily.</text>
</comment>
<evidence type="ECO:0000256" key="10">
    <source>
        <dbReference type="ARBA" id="ARBA00022840"/>
    </source>
</evidence>
<keyword evidence="4 17" id="KW-1003">Cell membrane</keyword>
<dbReference type="InterPro" id="IPR036163">
    <property type="entry name" value="HMA_dom_sf"/>
</dbReference>
<dbReference type="PANTHER" id="PTHR48085">
    <property type="entry name" value="CADMIUM/ZINC-TRANSPORTING ATPASE HMA2-RELATED"/>
    <property type="match status" value="1"/>
</dbReference>
<feature type="domain" description="HMA" evidence="18">
    <location>
        <begin position="9"/>
        <end position="72"/>
    </location>
</feature>
<dbReference type="PRINTS" id="PR00941">
    <property type="entry name" value="CDATPASE"/>
</dbReference>
<keyword evidence="13" id="KW-0406">Ion transport</keyword>
<name>A0A0D0EKF5_9BACI</name>
<reference evidence="19 20" key="1">
    <citation type="submission" date="2015-01" db="EMBL/GenBank/DDBJ databases">
        <title>Draft Genome Sequences of Four Bacillus thermoamylovorans Strains, Isolated From Food Products.</title>
        <authorList>
            <person name="Krawcyk A.O."/>
            <person name="Berendsen E.M."/>
            <person name="Eijlander R.T."/>
            <person name="de Jong A."/>
            <person name="Wells-Bennik M."/>
            <person name="Kuipers O.P."/>
        </authorList>
    </citation>
    <scope>NUCLEOTIDE SEQUENCE [LARGE SCALE GENOMIC DNA]</scope>
    <source>
        <strain evidence="19 20">B4167</strain>
    </source>
</reference>
<dbReference type="PROSITE" id="PS00154">
    <property type="entry name" value="ATPASE_E1_E2"/>
    <property type="match status" value="1"/>
</dbReference>
<evidence type="ECO:0000256" key="7">
    <source>
        <dbReference type="ARBA" id="ARBA00022692"/>
    </source>
</evidence>
<dbReference type="AlphaFoldDB" id="A0A0D0EKF5"/>
<dbReference type="PROSITE" id="PS01047">
    <property type="entry name" value="HMA_1"/>
    <property type="match status" value="1"/>
</dbReference>
<dbReference type="InterPro" id="IPR008250">
    <property type="entry name" value="ATPase_P-typ_transduc_dom_A_sf"/>
</dbReference>
<evidence type="ECO:0000256" key="6">
    <source>
        <dbReference type="ARBA" id="ARBA00022553"/>
    </source>
</evidence>
<feature type="transmembrane region" description="Helical" evidence="17">
    <location>
        <begin position="671"/>
        <end position="691"/>
    </location>
</feature>
<accession>A0A0D0EKF5</accession>
<dbReference type="SUPFAM" id="SSF55008">
    <property type="entry name" value="HMA, heavy metal-associated domain"/>
    <property type="match status" value="1"/>
</dbReference>
<evidence type="ECO:0000256" key="3">
    <source>
        <dbReference type="ARBA" id="ARBA00022448"/>
    </source>
</evidence>
<evidence type="ECO:0000256" key="9">
    <source>
        <dbReference type="ARBA" id="ARBA00022741"/>
    </source>
</evidence>
<evidence type="ECO:0000256" key="8">
    <source>
        <dbReference type="ARBA" id="ARBA00022723"/>
    </source>
</evidence>
<keyword evidence="6" id="KW-0597">Phosphoprotein</keyword>
<comment type="catalytic activity">
    <reaction evidence="16">
        <text>Cd(2+)(in) + ATP + H2O = Cd(2+)(out) + ADP + phosphate + H(+)</text>
        <dbReference type="Rhea" id="RHEA:12132"/>
        <dbReference type="ChEBI" id="CHEBI:15377"/>
        <dbReference type="ChEBI" id="CHEBI:15378"/>
        <dbReference type="ChEBI" id="CHEBI:30616"/>
        <dbReference type="ChEBI" id="CHEBI:43474"/>
        <dbReference type="ChEBI" id="CHEBI:48775"/>
        <dbReference type="ChEBI" id="CHEBI:456216"/>
        <dbReference type="EC" id="7.2.2.21"/>
    </reaction>
</comment>
<keyword evidence="12 17" id="KW-1133">Transmembrane helix</keyword>
<evidence type="ECO:0000256" key="12">
    <source>
        <dbReference type="ARBA" id="ARBA00022989"/>
    </source>
</evidence>
<feature type="transmembrane region" description="Helical" evidence="17">
    <location>
        <begin position="104"/>
        <end position="121"/>
    </location>
</feature>
<proteinExistence type="inferred from homology"/>
<dbReference type="Gene3D" id="3.40.50.1000">
    <property type="entry name" value="HAD superfamily/HAD-like"/>
    <property type="match status" value="1"/>
</dbReference>
<dbReference type="InterPro" id="IPR059000">
    <property type="entry name" value="ATPase_P-type_domA"/>
</dbReference>
<dbReference type="CDD" id="cd00371">
    <property type="entry name" value="HMA"/>
    <property type="match status" value="1"/>
</dbReference>
<dbReference type="GO" id="GO:0005886">
    <property type="term" value="C:plasma membrane"/>
    <property type="evidence" value="ECO:0007669"/>
    <property type="project" value="UniProtKB-SubCell"/>
</dbReference>
<keyword evidence="9 17" id="KW-0547">Nucleotide-binding</keyword>
<keyword evidence="5" id="KW-0104">Cadmium</keyword>
<evidence type="ECO:0000256" key="14">
    <source>
        <dbReference type="ARBA" id="ARBA00023136"/>
    </source>
</evidence>
<dbReference type="NCBIfam" id="TIGR01512">
    <property type="entry name" value="ATPase-IB2_Cd"/>
    <property type="match status" value="1"/>
</dbReference>
<dbReference type="InterPro" id="IPR001757">
    <property type="entry name" value="P_typ_ATPase"/>
</dbReference>
<evidence type="ECO:0000313" key="19">
    <source>
        <dbReference type="EMBL" id="KIO74299.1"/>
    </source>
</evidence>
<dbReference type="NCBIfam" id="TIGR01525">
    <property type="entry name" value="ATPase-IB_hvy"/>
    <property type="match status" value="1"/>
</dbReference>
<dbReference type="PRINTS" id="PR00119">
    <property type="entry name" value="CATATPASE"/>
</dbReference>
<dbReference type="SFLD" id="SFLDG00002">
    <property type="entry name" value="C1.7:_P-type_atpase_like"/>
    <property type="match status" value="1"/>
</dbReference>
<evidence type="ECO:0000259" key="18">
    <source>
        <dbReference type="PROSITE" id="PS50846"/>
    </source>
</evidence>
<feature type="transmembrane region" description="Helical" evidence="17">
    <location>
        <begin position="127"/>
        <end position="145"/>
    </location>
</feature>
<evidence type="ECO:0000256" key="5">
    <source>
        <dbReference type="ARBA" id="ARBA00022539"/>
    </source>
</evidence>
<comment type="caution">
    <text evidence="19">The sequence shown here is derived from an EMBL/GenBank/DDBJ whole genome shotgun (WGS) entry which is preliminary data.</text>
</comment>
<dbReference type="CDD" id="cd07545">
    <property type="entry name" value="P-type_ATPase_Cd-like"/>
    <property type="match status" value="1"/>
</dbReference>
<dbReference type="Pfam" id="PF00702">
    <property type="entry name" value="Hydrolase"/>
    <property type="match status" value="1"/>
</dbReference>
<dbReference type="SUPFAM" id="SSF81653">
    <property type="entry name" value="Calcium ATPase, transduction domain A"/>
    <property type="match status" value="1"/>
</dbReference>
<dbReference type="FunFam" id="2.70.150.10:FF:000002">
    <property type="entry name" value="Copper-transporting ATPase 1, putative"/>
    <property type="match status" value="1"/>
</dbReference>
<keyword evidence="3" id="KW-0813">Transport</keyword>
<feature type="transmembrane region" description="Helical" evidence="17">
    <location>
        <begin position="329"/>
        <end position="349"/>
    </location>
</feature>
<sequence>MSEVTKSVDKKVYRVEGFSCANCAGKFERNVKDLPGVQDAKVNFGASKISVYGEASIEELEKAGAFENLKVIPEKPVGHATQESKVENEIKKEDKVPFYKKHSTLLYASLFIVFGYLSQFVNGEENLITSLLFVSSIVIGGYSLFKVGFQNLLHFDFDMKTLMTVAIIGAAIIGEWAEASIVVILFAISEALERYSMDKARQSIRSLMDIAPKEALVRRNGQEIMIHVDDIAVGDIMIVKPGQKIAMDGVVVSGYSAVNQAAITGESVPVEKTVDDEVFAGTINEEGLLEVKVTKLVEDTTISKIIHLVEEAQGERAPSQAFVDKFAKYYTPIIMIIAALVAIVPPLFFDGSWETWVYQGLAVLVVGCPCALVISTPISIVSAIGNAAKKGVLVKGGVYLEEMGALKAIAFDKTGTLTKGVPVVTDYKVLNQKVNEKEILSIITALEYRSQHPLASAIMKKAEEKNLSYSNIVVNDFSSITGKGIMGTINGTTYYIGSPSLFKDLSTTNYDKNLESEVTTLQNQGKTVMVFGTDIEVLAIIAVADEVRESSKDVIKKLHQLGIKKTIMLTGDNKGTAKAIGSQVGVSEIEPELMPQDKLDYIKKLRSEYGNVAMVGDGVNDAPALAASTVGIAMGGAGTDTAIETADVALMGDDLTKLPFAVKLSRKTLNIIKANITFAIGIKLIALLLVIPGWLTLWIAILSDMGATILVALNSLRLMTVKE</sequence>
<dbReference type="InterPro" id="IPR017969">
    <property type="entry name" value="Heavy-metal-associated_CS"/>
</dbReference>
<keyword evidence="10 17" id="KW-0067">ATP-binding</keyword>
<dbReference type="SFLD" id="SFLDS00003">
    <property type="entry name" value="Haloacid_Dehalogenase"/>
    <property type="match status" value="1"/>
</dbReference>
<dbReference type="InterPro" id="IPR051014">
    <property type="entry name" value="Cation_Transport_ATPase_IB"/>
</dbReference>
<evidence type="ECO:0000256" key="17">
    <source>
        <dbReference type="RuleBase" id="RU362081"/>
    </source>
</evidence>
<dbReference type="NCBIfam" id="TIGR01494">
    <property type="entry name" value="ATPase_P-type"/>
    <property type="match status" value="1"/>
</dbReference>